<evidence type="ECO:0000256" key="6">
    <source>
        <dbReference type="ARBA" id="ARBA00022777"/>
    </source>
</evidence>
<keyword evidence="7 13" id="KW-0067">ATP-binding</keyword>
<dbReference type="PRINTS" id="PR01823">
    <property type="entry name" value="JANUSKINASE"/>
</dbReference>
<dbReference type="InterPro" id="IPR016251">
    <property type="entry name" value="Tyr_kinase_non-rcpt_Jak/Tyk2"/>
</dbReference>
<name>A0AAD8ZLT3_9TELE</name>
<evidence type="ECO:0000256" key="13">
    <source>
        <dbReference type="PIRSR" id="PIRSR000636-2"/>
    </source>
</evidence>
<dbReference type="GO" id="GO:0035556">
    <property type="term" value="P:intracellular signal transduction"/>
    <property type="evidence" value="ECO:0007669"/>
    <property type="project" value="InterPro"/>
</dbReference>
<evidence type="ECO:0000256" key="12">
    <source>
        <dbReference type="PIRSR" id="PIRSR000636-1"/>
    </source>
</evidence>
<feature type="domain" description="SH2" evidence="17">
    <location>
        <begin position="389"/>
        <end position="490"/>
    </location>
</feature>
<dbReference type="PROSITE" id="PS50011">
    <property type="entry name" value="PROTEIN_KINASE_DOM"/>
    <property type="match status" value="2"/>
</dbReference>
<evidence type="ECO:0000256" key="5">
    <source>
        <dbReference type="ARBA" id="ARBA00022741"/>
    </source>
</evidence>
<evidence type="ECO:0000256" key="11">
    <source>
        <dbReference type="ARBA" id="ARBA00051245"/>
    </source>
</evidence>
<evidence type="ECO:0000256" key="7">
    <source>
        <dbReference type="ARBA" id="ARBA00022840"/>
    </source>
</evidence>
<dbReference type="Pfam" id="PF18379">
    <property type="entry name" value="FERM_F1"/>
    <property type="match status" value="1"/>
</dbReference>
<dbReference type="Pfam" id="PF21990">
    <property type="entry name" value="SH2_1"/>
    <property type="match status" value="1"/>
</dbReference>
<comment type="catalytic activity">
    <reaction evidence="11 16">
        <text>L-tyrosyl-[protein] + ATP = O-phospho-L-tyrosyl-[protein] + ADP + H(+)</text>
        <dbReference type="Rhea" id="RHEA:10596"/>
        <dbReference type="Rhea" id="RHEA-COMP:10136"/>
        <dbReference type="Rhea" id="RHEA-COMP:20101"/>
        <dbReference type="ChEBI" id="CHEBI:15378"/>
        <dbReference type="ChEBI" id="CHEBI:30616"/>
        <dbReference type="ChEBI" id="CHEBI:46858"/>
        <dbReference type="ChEBI" id="CHEBI:61978"/>
        <dbReference type="ChEBI" id="CHEBI:456216"/>
        <dbReference type="EC" id="2.7.10.2"/>
    </reaction>
</comment>
<keyword evidence="6 16" id="KW-0418">Kinase</keyword>
<dbReference type="PANTHER" id="PTHR45807:SF3">
    <property type="entry name" value="TYROSINE-PROTEIN KINASE JAK3"/>
    <property type="match status" value="1"/>
</dbReference>
<dbReference type="InterPro" id="IPR000299">
    <property type="entry name" value="FERM_domain"/>
</dbReference>
<dbReference type="GO" id="GO:0007259">
    <property type="term" value="P:cell surface receptor signaling pathway via JAK-STAT"/>
    <property type="evidence" value="ECO:0007669"/>
    <property type="project" value="TreeGrafter"/>
</dbReference>
<dbReference type="GO" id="GO:0019221">
    <property type="term" value="P:cytokine-mediated signaling pathway"/>
    <property type="evidence" value="ECO:0007669"/>
    <property type="project" value="UniProtKB-ARBA"/>
</dbReference>
<dbReference type="FunFam" id="3.30.200.20:FF:000135">
    <property type="entry name" value="Tyrosine-protein kinase"/>
    <property type="match status" value="1"/>
</dbReference>
<accession>A0AAD8ZLT3</accession>
<reference evidence="20" key="1">
    <citation type="submission" date="2023-03" db="EMBL/GenBank/DDBJ databases">
        <title>Electrophorus voltai genome.</title>
        <authorList>
            <person name="Bian C."/>
        </authorList>
    </citation>
    <scope>NUCLEOTIDE SEQUENCE</scope>
    <source>
        <strain evidence="20">CB-2022</strain>
        <tissue evidence="20">Muscle</tissue>
    </source>
</reference>
<dbReference type="Gene3D" id="2.30.29.30">
    <property type="entry name" value="Pleckstrin-homology domain (PH domain)/Phosphotyrosine-binding domain (PTB)"/>
    <property type="match status" value="1"/>
</dbReference>
<evidence type="ECO:0000256" key="1">
    <source>
        <dbReference type="ARBA" id="ARBA00022553"/>
    </source>
</evidence>
<dbReference type="GO" id="GO:0022407">
    <property type="term" value="P:regulation of cell-cell adhesion"/>
    <property type="evidence" value="ECO:0007669"/>
    <property type="project" value="UniProtKB-ARBA"/>
</dbReference>
<dbReference type="GO" id="GO:0016020">
    <property type="term" value="C:membrane"/>
    <property type="evidence" value="ECO:0007669"/>
    <property type="project" value="InterPro"/>
</dbReference>
<evidence type="ECO:0000256" key="14">
    <source>
        <dbReference type="PROSITE-ProRule" id="PRU00191"/>
    </source>
</evidence>
<dbReference type="PANTHER" id="PTHR45807">
    <property type="entry name" value="TYROSINE-PROTEIN KINASE HOPSCOTCH"/>
    <property type="match status" value="1"/>
</dbReference>
<evidence type="ECO:0000259" key="19">
    <source>
        <dbReference type="PROSITE" id="PS50057"/>
    </source>
</evidence>
<dbReference type="Proteomes" id="UP001239994">
    <property type="component" value="Unassembled WGS sequence"/>
</dbReference>
<protein>
    <recommendedName>
        <fullName evidence="16">Tyrosine-protein kinase</fullName>
        <ecNumber evidence="16">2.7.10.2</ecNumber>
    </recommendedName>
</protein>
<evidence type="ECO:0000256" key="3">
    <source>
        <dbReference type="ARBA" id="ARBA00022679"/>
    </source>
</evidence>
<dbReference type="GO" id="GO:0005131">
    <property type="term" value="F:growth hormone receptor binding"/>
    <property type="evidence" value="ECO:0007669"/>
    <property type="project" value="TreeGrafter"/>
</dbReference>
<evidence type="ECO:0000259" key="18">
    <source>
        <dbReference type="PROSITE" id="PS50011"/>
    </source>
</evidence>
<dbReference type="CDD" id="cd05038">
    <property type="entry name" value="PTKc_Jak_rpt2"/>
    <property type="match status" value="1"/>
</dbReference>
<keyword evidence="10 16" id="KW-0829">Tyrosine-protein kinase</keyword>
<keyword evidence="9" id="KW-1064">Adaptive immunity</keyword>
<evidence type="ECO:0000313" key="20">
    <source>
        <dbReference type="EMBL" id="KAK1801442.1"/>
    </source>
</evidence>
<dbReference type="GO" id="GO:0008284">
    <property type="term" value="P:positive regulation of cell population proliferation"/>
    <property type="evidence" value="ECO:0007669"/>
    <property type="project" value="UniProtKB-ARBA"/>
</dbReference>
<dbReference type="FunFam" id="1.10.510.10:FF:000114">
    <property type="entry name" value="Tyrosine-protein kinase JAK2"/>
    <property type="match status" value="1"/>
</dbReference>
<evidence type="ECO:0000313" key="21">
    <source>
        <dbReference type="Proteomes" id="UP001239994"/>
    </source>
</evidence>
<evidence type="ECO:0000256" key="8">
    <source>
        <dbReference type="ARBA" id="ARBA00022999"/>
    </source>
</evidence>
<dbReference type="InterPro" id="IPR036860">
    <property type="entry name" value="SH2_dom_sf"/>
</dbReference>
<dbReference type="GO" id="GO:0005829">
    <property type="term" value="C:cytosol"/>
    <property type="evidence" value="ECO:0007669"/>
    <property type="project" value="TreeGrafter"/>
</dbReference>
<organism evidence="20 21">
    <name type="scientific">Electrophorus voltai</name>
    <dbReference type="NCBI Taxonomy" id="2609070"/>
    <lineage>
        <taxon>Eukaryota</taxon>
        <taxon>Metazoa</taxon>
        <taxon>Chordata</taxon>
        <taxon>Craniata</taxon>
        <taxon>Vertebrata</taxon>
        <taxon>Euteleostomi</taxon>
        <taxon>Actinopterygii</taxon>
        <taxon>Neopterygii</taxon>
        <taxon>Teleostei</taxon>
        <taxon>Ostariophysi</taxon>
        <taxon>Gymnotiformes</taxon>
        <taxon>Gymnotoidei</taxon>
        <taxon>Gymnotidae</taxon>
        <taxon>Electrophorus</taxon>
    </lineage>
</organism>
<sequence>PCACFSSCREMELSEEETAPLMNCERTASQKSSCECAVLARLYYSPTTKTGSTLTIPAGHVTAESVCMLAAKTCGVLPVFHSLFALASEDLSYWYPPTHVFKSEESVTVHYRVRFFFSGWFGQGSKATYRYSLTPGRICAVLDYCVIDYLFAQSRSDFICCRGGVCPPRSAVQECLGMAVLDLWQQAKEMNRSPREVCKTISYKSCLPETHREDIERMSRLVRYQIRRMLKRFLQKLSRCPAGERSLKLKYLMELSAMEPNYGSEQFAVRQSGWHQCADAQSVTVVRVTGEGGIQTRADDSQEWQTFCDFPQITDVNMKRVCQEHLAEGRVVTLTRQDDRCLEVEFRTQEEALSFVSLIDGYFRLTTDSSHYFCSEVAPPGLLQDVENLCHGPITSEFAVHKLKKAGAQNGMCLVRHSPREFDKYFLMVCLQTPLGVDYRDCLIEKSEKFHLAGVHSSFYSLRELVQYYQHNTLLLSDTPVILGRCCPPQAKELSNLVIVRNSSVAEAPSSSPQQRPRPSHIQFHMIRHEDLVWGESLGQGSFTHVYRGAKKDQRDTETHTTEVLLKVLDAEHKNSWESFFEAASLMSQISHKHLLLVYGVSVHKSKNVMVQEFVKHGALDLYLKRSAVSLSWKLDVAKQLACTLNFLEEKNIVHGNICAKNLLLAREGDPNSDTSPFIKLSDPGIGVALLGKEVVLDRIPWVAPEVLETLELGQQCDKWSFGATLWEIFNGGEVPLHRLDPIQKQQFYECHSQLPCLEWTELADLISQCMQYQPELRPSSRAIIRHLNSLITSDYEILHASGTLPERAGLWGGLSMPKQQQQHDVFEERHLRFISPLGKGNFGSVELCRYDPLGDNTGELVAVKQLQPNKQANMVDFQKEIQTISSLHCDYIVKYRGICYSAGRLSMRLVMEYLPYGTLIGYMEKNKRNINNRRLLLFASQICKGMEYLQSLRYVHRDLAARNILVASDTLVKIADFGLTKIIPFDKEYYRVTKSGESPIFWYAPESISEYIFSHKSDVWSFGVVLHELFSFCELSRNPKRLSLQQLGADLRGPMMAVQLVNVLKDNWRLPSPPLCPPKVYSMMLQCWSLNSEDRPTFCQLQDLIESSIQDEREGSKG</sequence>
<dbReference type="InterPro" id="IPR041046">
    <property type="entry name" value="FERM_F2"/>
</dbReference>
<dbReference type="AlphaFoldDB" id="A0AAD8ZLT3"/>
<dbReference type="EMBL" id="JAROKS010000009">
    <property type="protein sequence ID" value="KAK1801442.1"/>
    <property type="molecule type" value="Genomic_DNA"/>
</dbReference>
<evidence type="ECO:0000259" key="17">
    <source>
        <dbReference type="PROSITE" id="PS50001"/>
    </source>
</evidence>
<dbReference type="SMART" id="SM00219">
    <property type="entry name" value="TyrKc"/>
    <property type="match status" value="2"/>
</dbReference>
<evidence type="ECO:0000256" key="2">
    <source>
        <dbReference type="ARBA" id="ARBA00022588"/>
    </source>
</evidence>
<dbReference type="GO" id="GO:0004715">
    <property type="term" value="F:non-membrane spanning protein tyrosine kinase activity"/>
    <property type="evidence" value="ECO:0007669"/>
    <property type="project" value="UniProtKB-EC"/>
</dbReference>
<dbReference type="GO" id="GO:0060397">
    <property type="term" value="P:growth hormone receptor signaling pathway via JAK-STAT"/>
    <property type="evidence" value="ECO:0007669"/>
    <property type="project" value="TreeGrafter"/>
</dbReference>
<dbReference type="SUPFAM" id="SSF55550">
    <property type="entry name" value="SH2 domain"/>
    <property type="match status" value="1"/>
</dbReference>
<comment type="similarity">
    <text evidence="16">Belongs to the protein kinase superfamily. Tyr protein kinase family.</text>
</comment>
<dbReference type="Pfam" id="PF17887">
    <property type="entry name" value="Jak1_Phl"/>
    <property type="match status" value="1"/>
</dbReference>
<feature type="domain" description="FERM" evidence="19">
    <location>
        <begin position="38"/>
        <end position="370"/>
    </location>
</feature>
<dbReference type="SMART" id="SM00252">
    <property type="entry name" value="SH2"/>
    <property type="match status" value="1"/>
</dbReference>
<keyword evidence="4" id="KW-0677">Repeat</keyword>
<dbReference type="Gene3D" id="1.10.510.10">
    <property type="entry name" value="Transferase(Phosphotransferase) domain 1"/>
    <property type="match status" value="2"/>
</dbReference>
<gene>
    <name evidence="20" type="ORF">P4O66_022711</name>
</gene>
<keyword evidence="1" id="KW-0597">Phosphoprotein</keyword>
<dbReference type="GO" id="GO:0030154">
    <property type="term" value="P:cell differentiation"/>
    <property type="evidence" value="ECO:0007669"/>
    <property type="project" value="TreeGrafter"/>
</dbReference>
<evidence type="ECO:0000256" key="4">
    <source>
        <dbReference type="ARBA" id="ARBA00022737"/>
    </source>
</evidence>
<dbReference type="PROSITE" id="PS50057">
    <property type="entry name" value="FERM_3"/>
    <property type="match status" value="1"/>
</dbReference>
<proteinExistence type="inferred from homology"/>
<keyword evidence="21" id="KW-1185">Reference proteome</keyword>
<dbReference type="SUPFAM" id="SSF50729">
    <property type="entry name" value="PH domain-like"/>
    <property type="match status" value="1"/>
</dbReference>
<dbReference type="EC" id="2.7.10.2" evidence="16"/>
<keyword evidence="2" id="KW-0399">Innate immunity</keyword>
<dbReference type="GO" id="GO:0045087">
    <property type="term" value="P:innate immune response"/>
    <property type="evidence" value="ECO:0007669"/>
    <property type="project" value="UniProtKB-KW"/>
</dbReference>
<dbReference type="Pfam" id="PF07714">
    <property type="entry name" value="PK_Tyr_Ser-Thr"/>
    <property type="match status" value="2"/>
</dbReference>
<dbReference type="PROSITE" id="PS00107">
    <property type="entry name" value="PROTEIN_KINASE_ATP"/>
    <property type="match status" value="1"/>
</dbReference>
<dbReference type="FunFam" id="3.30.200.20:FF:000084">
    <property type="entry name" value="Tyrosine-protein kinase"/>
    <property type="match status" value="1"/>
</dbReference>
<evidence type="ECO:0000256" key="9">
    <source>
        <dbReference type="ARBA" id="ARBA00023130"/>
    </source>
</evidence>
<feature type="non-terminal residue" evidence="20">
    <location>
        <position position="1"/>
    </location>
</feature>
<dbReference type="FunFam" id="3.30.505.10:FF:000073">
    <property type="entry name" value="Tyrosine-protein kinase"/>
    <property type="match status" value="1"/>
</dbReference>
<dbReference type="InterPro" id="IPR041381">
    <property type="entry name" value="JAK1-3/TYK2_PHL_dom"/>
</dbReference>
<dbReference type="InterPro" id="IPR008266">
    <property type="entry name" value="Tyr_kinase_AS"/>
</dbReference>
<dbReference type="PROSITE" id="PS00109">
    <property type="entry name" value="PROTEIN_KINASE_TYR"/>
    <property type="match status" value="1"/>
</dbReference>
<dbReference type="CDD" id="cd14473">
    <property type="entry name" value="FERM_B-lobe"/>
    <property type="match status" value="1"/>
</dbReference>
<feature type="active site" description="Proton acceptor" evidence="12">
    <location>
        <position position="959"/>
    </location>
</feature>
<comment type="caution">
    <text evidence="20">The sequence shown here is derived from an EMBL/GenBank/DDBJ whole genome shotgun (WGS) entry which is preliminary data.</text>
</comment>
<dbReference type="InterPro" id="IPR000719">
    <property type="entry name" value="Prot_kinase_dom"/>
</dbReference>
<dbReference type="Gene3D" id="3.30.200.20">
    <property type="entry name" value="Phosphorylase Kinase, domain 1"/>
    <property type="match status" value="2"/>
</dbReference>
<dbReference type="PRINTS" id="PR00109">
    <property type="entry name" value="TYRKINASE"/>
</dbReference>
<dbReference type="SUPFAM" id="SSF56112">
    <property type="entry name" value="Protein kinase-like (PK-like)"/>
    <property type="match status" value="2"/>
</dbReference>
<feature type="domain" description="Protein kinase" evidence="18">
    <location>
        <begin position="832"/>
        <end position="1110"/>
    </location>
</feature>
<dbReference type="GO" id="GO:0002250">
    <property type="term" value="P:adaptive immune response"/>
    <property type="evidence" value="ECO:0007669"/>
    <property type="project" value="UniProtKB-KW"/>
</dbReference>
<dbReference type="PIRSF" id="PIRSF000636">
    <property type="entry name" value="TyrPK_Jak"/>
    <property type="match status" value="1"/>
</dbReference>
<dbReference type="InterPro" id="IPR001245">
    <property type="entry name" value="Ser-Thr/Tyr_kinase_cat_dom"/>
</dbReference>
<evidence type="ECO:0000256" key="16">
    <source>
        <dbReference type="RuleBase" id="RU362096"/>
    </source>
</evidence>
<dbReference type="InterPro" id="IPR011993">
    <property type="entry name" value="PH-like_dom_sf"/>
</dbReference>
<dbReference type="InterPro" id="IPR020635">
    <property type="entry name" value="Tyr_kinase_cat_dom"/>
</dbReference>
<dbReference type="InterPro" id="IPR051286">
    <property type="entry name" value="JAK"/>
</dbReference>
<dbReference type="SMART" id="SM00295">
    <property type="entry name" value="B41"/>
    <property type="match status" value="1"/>
</dbReference>
<dbReference type="InterPro" id="IPR019748">
    <property type="entry name" value="FERM_central"/>
</dbReference>
<dbReference type="GO" id="GO:0050865">
    <property type="term" value="P:regulation of cell activation"/>
    <property type="evidence" value="ECO:0007669"/>
    <property type="project" value="UniProtKB-ARBA"/>
</dbReference>
<evidence type="ECO:0000256" key="10">
    <source>
        <dbReference type="ARBA" id="ARBA00023137"/>
    </source>
</evidence>
<dbReference type="InterPro" id="IPR000980">
    <property type="entry name" value="SH2"/>
</dbReference>
<dbReference type="InterPro" id="IPR017441">
    <property type="entry name" value="Protein_kinase_ATP_BS"/>
</dbReference>
<keyword evidence="3 16" id="KW-0808">Transferase</keyword>
<dbReference type="PROSITE" id="PS50001">
    <property type="entry name" value="SH2"/>
    <property type="match status" value="1"/>
</dbReference>
<dbReference type="Gene3D" id="3.30.505.10">
    <property type="entry name" value="SH2 domain"/>
    <property type="match status" value="1"/>
</dbReference>
<keyword evidence="8 14" id="KW-0727">SH2 domain</keyword>
<dbReference type="InterPro" id="IPR041155">
    <property type="entry name" value="FERM_F1"/>
</dbReference>
<evidence type="ECO:0000256" key="15">
    <source>
        <dbReference type="PROSITE-ProRule" id="PRU10141"/>
    </source>
</evidence>
<keyword evidence="2" id="KW-0391">Immunity</keyword>
<feature type="binding site" evidence="13">
    <location>
        <begin position="838"/>
        <end position="846"/>
    </location>
    <ligand>
        <name>ATP</name>
        <dbReference type="ChEBI" id="CHEBI:30616"/>
    </ligand>
</feature>
<dbReference type="Pfam" id="PF18377">
    <property type="entry name" value="FERM_F2"/>
    <property type="match status" value="1"/>
</dbReference>
<keyword evidence="5 13" id="KW-0547">Nucleotide-binding</keyword>
<feature type="binding site" evidence="13 15">
    <location>
        <position position="865"/>
    </location>
    <ligand>
        <name>ATP</name>
        <dbReference type="ChEBI" id="CHEBI:30616"/>
    </ligand>
</feature>
<dbReference type="InterPro" id="IPR011009">
    <property type="entry name" value="Kinase-like_dom_sf"/>
</dbReference>
<dbReference type="GO" id="GO:0005524">
    <property type="term" value="F:ATP binding"/>
    <property type="evidence" value="ECO:0007669"/>
    <property type="project" value="UniProtKB-UniRule"/>
</dbReference>
<dbReference type="InterPro" id="IPR019749">
    <property type="entry name" value="Band_41_domain"/>
</dbReference>
<feature type="domain" description="Protein kinase" evidence="18">
    <location>
        <begin position="532"/>
        <end position="792"/>
    </location>
</feature>